<evidence type="ECO:0000256" key="8">
    <source>
        <dbReference type="SAM" id="SignalP"/>
    </source>
</evidence>
<reference evidence="11" key="1">
    <citation type="submission" date="2017-10" db="EMBL/GenBank/DDBJ databases">
        <authorList>
            <person name="Frank J."/>
        </authorList>
    </citation>
    <scope>NUCLEOTIDE SEQUENCE [LARGE SCALE GENOMIC DNA]</scope>
</reference>
<evidence type="ECO:0000256" key="2">
    <source>
        <dbReference type="ARBA" id="ARBA00023268"/>
    </source>
</evidence>
<dbReference type="InterPro" id="IPR002579">
    <property type="entry name" value="Met_Sox_Rdtase_MsrB_dom"/>
</dbReference>
<accession>A0A2C9CKK3</accession>
<evidence type="ECO:0000259" key="9">
    <source>
        <dbReference type="PROSITE" id="PS51790"/>
    </source>
</evidence>
<evidence type="ECO:0000313" key="10">
    <source>
        <dbReference type="EMBL" id="SOH06196.1"/>
    </source>
</evidence>
<dbReference type="GO" id="GO:0033744">
    <property type="term" value="F:L-methionine:thioredoxin-disulfide S-oxidoreductase activity"/>
    <property type="evidence" value="ECO:0007669"/>
    <property type="project" value="RHEA"/>
</dbReference>
<dbReference type="SUPFAM" id="SSF55068">
    <property type="entry name" value="Peptide methionine sulfoxide reductase"/>
    <property type="match status" value="1"/>
</dbReference>
<dbReference type="KEGG" id="kst:KSMBR1_3723"/>
<evidence type="ECO:0000256" key="4">
    <source>
        <dbReference type="ARBA" id="ARBA00047806"/>
    </source>
</evidence>
<dbReference type="Gene3D" id="3.30.1060.10">
    <property type="entry name" value="Peptide methionine sulphoxide reductase MsrA"/>
    <property type="match status" value="1"/>
</dbReference>
<comment type="catalytic activity">
    <reaction evidence="4 7">
        <text>L-methionyl-[protein] + [thioredoxin]-disulfide + H2O = L-methionyl-(S)-S-oxide-[protein] + [thioredoxin]-dithiol</text>
        <dbReference type="Rhea" id="RHEA:14217"/>
        <dbReference type="Rhea" id="RHEA-COMP:10698"/>
        <dbReference type="Rhea" id="RHEA-COMP:10700"/>
        <dbReference type="Rhea" id="RHEA-COMP:12313"/>
        <dbReference type="Rhea" id="RHEA-COMP:12315"/>
        <dbReference type="ChEBI" id="CHEBI:15377"/>
        <dbReference type="ChEBI" id="CHEBI:16044"/>
        <dbReference type="ChEBI" id="CHEBI:29950"/>
        <dbReference type="ChEBI" id="CHEBI:44120"/>
        <dbReference type="ChEBI" id="CHEBI:50058"/>
        <dbReference type="EC" id="1.8.4.11"/>
    </reaction>
</comment>
<keyword evidence="1 7" id="KW-0560">Oxidoreductase</keyword>
<comment type="catalytic activity">
    <reaction evidence="6 7">
        <text>[thioredoxin]-disulfide + L-methionine + H2O = L-methionine (S)-S-oxide + [thioredoxin]-dithiol</text>
        <dbReference type="Rhea" id="RHEA:19993"/>
        <dbReference type="Rhea" id="RHEA-COMP:10698"/>
        <dbReference type="Rhea" id="RHEA-COMP:10700"/>
        <dbReference type="ChEBI" id="CHEBI:15377"/>
        <dbReference type="ChEBI" id="CHEBI:29950"/>
        <dbReference type="ChEBI" id="CHEBI:50058"/>
        <dbReference type="ChEBI" id="CHEBI:57844"/>
        <dbReference type="ChEBI" id="CHEBI:58772"/>
        <dbReference type="EC" id="1.8.4.11"/>
    </reaction>
</comment>
<dbReference type="AlphaFoldDB" id="A0A2C9CKK3"/>
<dbReference type="NCBIfam" id="NF004042">
    <property type="entry name" value="PRK05550.1"/>
    <property type="match status" value="1"/>
</dbReference>
<comment type="similarity">
    <text evidence="7">Belongs to the MsrA Met sulfoxide reductase family.</text>
</comment>
<evidence type="ECO:0000256" key="6">
    <source>
        <dbReference type="ARBA" id="ARBA00048782"/>
    </source>
</evidence>
<dbReference type="Pfam" id="PF01625">
    <property type="entry name" value="PMSR"/>
    <property type="match status" value="1"/>
</dbReference>
<dbReference type="PANTHER" id="PTHR43774:SF1">
    <property type="entry name" value="PEPTIDE METHIONINE SULFOXIDE REDUCTASE MSRA 2"/>
    <property type="match status" value="1"/>
</dbReference>
<dbReference type="Proteomes" id="UP000221734">
    <property type="component" value="Chromosome Kuenenia_stuttgartiensis_MBR1"/>
</dbReference>
<feature type="signal peptide" evidence="8">
    <location>
        <begin position="1"/>
        <end position="21"/>
    </location>
</feature>
<feature type="active site" evidence="7">
    <location>
        <position position="161"/>
    </location>
</feature>
<keyword evidence="11" id="KW-1185">Reference proteome</keyword>
<dbReference type="InterPro" id="IPR002569">
    <property type="entry name" value="Met_Sox_Rdtase_MsrA_dom"/>
</dbReference>
<gene>
    <name evidence="10" type="primary">msrA_2</name>
    <name evidence="7" type="synonym">msrA</name>
    <name evidence="10" type="ORF">KSMBR1_3723</name>
</gene>
<comment type="function">
    <text evidence="3 7">Has an important function as a repair enzyme for proteins that have been inactivated by oxidation. Catalyzes the reversible oxidation-reduction of methionine sulfoxide in proteins to methionine.</text>
</comment>
<keyword evidence="8" id="KW-0732">Signal</keyword>
<evidence type="ECO:0000256" key="5">
    <source>
        <dbReference type="ARBA" id="ARBA00048488"/>
    </source>
</evidence>
<protein>
    <recommendedName>
        <fullName evidence="7">Peptide methionine sulfoxide reductase MsrA</fullName>
        <shortName evidence="7">Protein-methionine-S-oxide reductase</shortName>
        <ecNumber evidence="7">1.8.4.11</ecNumber>
    </recommendedName>
    <alternativeName>
        <fullName evidence="7">Peptide-methionine (S)-S-oxide reductase</fullName>
        <shortName evidence="7">Peptide Met(O) reductase</shortName>
    </alternativeName>
</protein>
<dbReference type="HAMAP" id="MF_01401">
    <property type="entry name" value="MsrA"/>
    <property type="match status" value="1"/>
</dbReference>
<dbReference type="NCBIfam" id="TIGR00357">
    <property type="entry name" value="peptide-methionine (R)-S-oxide reductase MsrB"/>
    <property type="match status" value="1"/>
</dbReference>
<dbReference type="EC" id="1.8.4.11" evidence="7"/>
<dbReference type="PROSITE" id="PS51790">
    <property type="entry name" value="MSRB"/>
    <property type="match status" value="1"/>
</dbReference>
<feature type="domain" description="MsrB" evidence="9">
    <location>
        <begin position="24"/>
        <end position="144"/>
    </location>
</feature>
<evidence type="ECO:0000256" key="3">
    <source>
        <dbReference type="ARBA" id="ARBA00024679"/>
    </source>
</evidence>
<dbReference type="GO" id="GO:0008113">
    <property type="term" value="F:peptide-methionine (S)-S-oxide reductase activity"/>
    <property type="evidence" value="ECO:0007669"/>
    <property type="project" value="UniProtKB-UniRule"/>
</dbReference>
<dbReference type="Gene3D" id="2.170.150.20">
    <property type="entry name" value="Peptide methionine sulfoxide reductase"/>
    <property type="match status" value="1"/>
</dbReference>
<proteinExistence type="inferred from homology"/>
<evidence type="ECO:0000256" key="7">
    <source>
        <dbReference type="HAMAP-Rule" id="MF_01401"/>
    </source>
</evidence>
<sequence>MQKKIILFFSLSLFITLNLNAQDKKMKVNPLTPEEERVIVHKGTERPYSGKYYYHDVKGTYTCKRCDAPLYRSDDKFDAQCGWPSFDEEIPGAVERHLDSDGIRTEIVCKNCRAHLGHVFLGEGLTKKNTRHCVNSLSLNFISAEKTKVVNTEKAIFAGGCFWGVEHYFGDKEGVISATSGYIGGTKKNPTYEEVCSGATGHVEAVEVVFDPSIVSYEELTRLFFEIHDPTQINRQGPDIGYQYRSAVFYNSEEQKKTAEKLINILKDKGYKIATTVEKAGQFWFAEDYHQDYYHKTGKQPYCHFYQKRF</sequence>
<comment type="catalytic activity">
    <reaction evidence="5">
        <text>L-methionyl-[protein] + [thioredoxin]-disulfide + H2O = L-methionyl-(R)-S-oxide-[protein] + [thioredoxin]-dithiol</text>
        <dbReference type="Rhea" id="RHEA:24164"/>
        <dbReference type="Rhea" id="RHEA-COMP:10698"/>
        <dbReference type="Rhea" id="RHEA-COMP:10700"/>
        <dbReference type="Rhea" id="RHEA-COMP:12313"/>
        <dbReference type="Rhea" id="RHEA-COMP:12314"/>
        <dbReference type="ChEBI" id="CHEBI:15377"/>
        <dbReference type="ChEBI" id="CHEBI:16044"/>
        <dbReference type="ChEBI" id="CHEBI:29950"/>
        <dbReference type="ChEBI" id="CHEBI:45764"/>
        <dbReference type="ChEBI" id="CHEBI:50058"/>
        <dbReference type="EC" id="1.8.4.12"/>
    </reaction>
</comment>
<evidence type="ECO:0000256" key="1">
    <source>
        <dbReference type="ARBA" id="ARBA00023002"/>
    </source>
</evidence>
<dbReference type="Pfam" id="PF01641">
    <property type="entry name" value="SelR"/>
    <property type="match status" value="1"/>
</dbReference>
<dbReference type="InterPro" id="IPR036509">
    <property type="entry name" value="Met_Sox_Rdtase_MsrA_sf"/>
</dbReference>
<dbReference type="GO" id="GO:0033743">
    <property type="term" value="F:peptide-methionine (R)-S-oxide reductase activity"/>
    <property type="evidence" value="ECO:0007669"/>
    <property type="project" value="UniProtKB-EC"/>
</dbReference>
<organism evidence="10 11">
    <name type="scientific">Kuenenia stuttgartiensis</name>
    <dbReference type="NCBI Taxonomy" id="174633"/>
    <lineage>
        <taxon>Bacteria</taxon>
        <taxon>Pseudomonadati</taxon>
        <taxon>Planctomycetota</taxon>
        <taxon>Candidatus Brocadiia</taxon>
        <taxon>Candidatus Brocadiales</taxon>
        <taxon>Candidatus Brocadiaceae</taxon>
        <taxon>Candidatus Kuenenia</taxon>
    </lineage>
</organism>
<dbReference type="PANTHER" id="PTHR43774">
    <property type="entry name" value="PEPTIDE METHIONINE SULFOXIDE REDUCTASE"/>
    <property type="match status" value="1"/>
</dbReference>
<feature type="chain" id="PRO_5012903416" description="Peptide methionine sulfoxide reductase MsrA" evidence="8">
    <location>
        <begin position="22"/>
        <end position="310"/>
    </location>
</feature>
<dbReference type="NCBIfam" id="TIGR00401">
    <property type="entry name" value="msrA"/>
    <property type="match status" value="1"/>
</dbReference>
<keyword evidence="2" id="KW-0511">Multifunctional enzyme</keyword>
<dbReference type="InterPro" id="IPR011057">
    <property type="entry name" value="Mss4-like_sf"/>
</dbReference>
<dbReference type="NCBIfam" id="NF004036">
    <property type="entry name" value="PRK05508.1"/>
    <property type="match status" value="1"/>
</dbReference>
<name>A0A2C9CKK3_KUEST</name>
<dbReference type="EMBL" id="LT934425">
    <property type="protein sequence ID" value="SOH06196.1"/>
    <property type="molecule type" value="Genomic_DNA"/>
</dbReference>
<evidence type="ECO:0000313" key="11">
    <source>
        <dbReference type="Proteomes" id="UP000221734"/>
    </source>
</evidence>
<dbReference type="SUPFAM" id="SSF51316">
    <property type="entry name" value="Mss4-like"/>
    <property type="match status" value="1"/>
</dbReference>